<feature type="compositionally biased region" description="Polar residues" evidence="1">
    <location>
        <begin position="70"/>
        <end position="87"/>
    </location>
</feature>
<organism evidence="2 3">
    <name type="scientific">Scleroderma citrinum Foug A</name>
    <dbReference type="NCBI Taxonomy" id="1036808"/>
    <lineage>
        <taxon>Eukaryota</taxon>
        <taxon>Fungi</taxon>
        <taxon>Dikarya</taxon>
        <taxon>Basidiomycota</taxon>
        <taxon>Agaricomycotina</taxon>
        <taxon>Agaricomycetes</taxon>
        <taxon>Agaricomycetidae</taxon>
        <taxon>Boletales</taxon>
        <taxon>Sclerodermatineae</taxon>
        <taxon>Sclerodermataceae</taxon>
        <taxon>Scleroderma</taxon>
    </lineage>
</organism>
<feature type="region of interest" description="Disordered" evidence="1">
    <location>
        <begin position="64"/>
        <end position="96"/>
    </location>
</feature>
<dbReference type="HOGENOM" id="CLU_2360982_0_0_1"/>
<dbReference type="AlphaFoldDB" id="A0A0C3DRH4"/>
<dbReference type="Proteomes" id="UP000053989">
    <property type="component" value="Unassembled WGS sequence"/>
</dbReference>
<dbReference type="EMBL" id="KN822036">
    <property type="protein sequence ID" value="KIM63265.1"/>
    <property type="molecule type" value="Genomic_DNA"/>
</dbReference>
<sequence length="96" mass="10553">MGGSFIRWDHDRAQDVFDPWAALYSYPVSAHAGHELKGDAEACVDASPIASVPVVAETRFCKPSSDHLRGSSNLQEHQRSTSPQYYDSASVCRLIT</sequence>
<proteinExistence type="predicted"/>
<evidence type="ECO:0000313" key="2">
    <source>
        <dbReference type="EMBL" id="KIM63265.1"/>
    </source>
</evidence>
<reference evidence="3" key="2">
    <citation type="submission" date="2015-01" db="EMBL/GenBank/DDBJ databases">
        <title>Evolutionary Origins and Diversification of the Mycorrhizal Mutualists.</title>
        <authorList>
            <consortium name="DOE Joint Genome Institute"/>
            <consortium name="Mycorrhizal Genomics Consortium"/>
            <person name="Kohler A."/>
            <person name="Kuo A."/>
            <person name="Nagy L.G."/>
            <person name="Floudas D."/>
            <person name="Copeland A."/>
            <person name="Barry K.W."/>
            <person name="Cichocki N."/>
            <person name="Veneault-Fourrey C."/>
            <person name="LaButti K."/>
            <person name="Lindquist E.A."/>
            <person name="Lipzen A."/>
            <person name="Lundell T."/>
            <person name="Morin E."/>
            <person name="Murat C."/>
            <person name="Riley R."/>
            <person name="Ohm R."/>
            <person name="Sun H."/>
            <person name="Tunlid A."/>
            <person name="Henrissat B."/>
            <person name="Grigoriev I.V."/>
            <person name="Hibbett D.S."/>
            <person name="Martin F."/>
        </authorList>
    </citation>
    <scope>NUCLEOTIDE SEQUENCE [LARGE SCALE GENOMIC DNA]</scope>
    <source>
        <strain evidence="3">Foug A</strain>
    </source>
</reference>
<protein>
    <submittedName>
        <fullName evidence="2">Uncharacterized protein</fullName>
    </submittedName>
</protein>
<accession>A0A0C3DRH4</accession>
<evidence type="ECO:0000313" key="3">
    <source>
        <dbReference type="Proteomes" id="UP000053989"/>
    </source>
</evidence>
<evidence type="ECO:0000256" key="1">
    <source>
        <dbReference type="SAM" id="MobiDB-lite"/>
    </source>
</evidence>
<keyword evidence="3" id="KW-1185">Reference proteome</keyword>
<dbReference type="InParanoid" id="A0A0C3DRH4"/>
<reference evidence="2 3" key="1">
    <citation type="submission" date="2014-04" db="EMBL/GenBank/DDBJ databases">
        <authorList>
            <consortium name="DOE Joint Genome Institute"/>
            <person name="Kuo A."/>
            <person name="Kohler A."/>
            <person name="Nagy L.G."/>
            <person name="Floudas D."/>
            <person name="Copeland A."/>
            <person name="Barry K.W."/>
            <person name="Cichocki N."/>
            <person name="Veneault-Fourrey C."/>
            <person name="LaButti K."/>
            <person name="Lindquist E.A."/>
            <person name="Lipzen A."/>
            <person name="Lundell T."/>
            <person name="Morin E."/>
            <person name="Murat C."/>
            <person name="Sun H."/>
            <person name="Tunlid A."/>
            <person name="Henrissat B."/>
            <person name="Grigoriev I.V."/>
            <person name="Hibbett D.S."/>
            <person name="Martin F."/>
            <person name="Nordberg H.P."/>
            <person name="Cantor M.N."/>
            <person name="Hua S.X."/>
        </authorList>
    </citation>
    <scope>NUCLEOTIDE SEQUENCE [LARGE SCALE GENOMIC DNA]</scope>
    <source>
        <strain evidence="2 3">Foug A</strain>
    </source>
</reference>
<gene>
    <name evidence="2" type="ORF">SCLCIDRAFT_763794</name>
</gene>
<name>A0A0C3DRH4_9AGAM</name>